<keyword evidence="11" id="KW-1185">Reference proteome</keyword>
<dbReference type="RefSeq" id="WP_225673299.1">
    <property type="nucleotide sequence ID" value="NZ_JAEDAH010000035.1"/>
</dbReference>
<dbReference type="PANTHER" id="PTHR32347">
    <property type="entry name" value="EFFLUX SYSTEM COMPONENT YKNX-RELATED"/>
    <property type="match status" value="1"/>
</dbReference>
<evidence type="ECO:0000256" key="4">
    <source>
        <dbReference type="SAM" id="Coils"/>
    </source>
</evidence>
<evidence type="ECO:0000256" key="6">
    <source>
        <dbReference type="SAM" id="Phobius"/>
    </source>
</evidence>
<evidence type="ECO:0000313" key="11">
    <source>
        <dbReference type="Proteomes" id="UP000714380"/>
    </source>
</evidence>
<keyword evidence="6" id="KW-0472">Membrane</keyword>
<dbReference type="Pfam" id="PF25876">
    <property type="entry name" value="HH_MFP_RND"/>
    <property type="match status" value="1"/>
</dbReference>
<accession>A0ABS7ZSI5</accession>
<evidence type="ECO:0000259" key="8">
    <source>
        <dbReference type="Pfam" id="PF25917"/>
    </source>
</evidence>
<comment type="caution">
    <text evidence="10">The sequence shown here is derived from an EMBL/GenBank/DDBJ whole genome shotgun (WGS) entry which is preliminary data.</text>
</comment>
<name>A0ABS7ZSI5_9GAMM</name>
<dbReference type="Pfam" id="PF25917">
    <property type="entry name" value="BSH_RND"/>
    <property type="match status" value="1"/>
</dbReference>
<dbReference type="InterPro" id="IPR058624">
    <property type="entry name" value="MdtA-like_HH"/>
</dbReference>
<feature type="region of interest" description="Disordered" evidence="5">
    <location>
        <begin position="349"/>
        <end position="387"/>
    </location>
</feature>
<keyword evidence="6" id="KW-0812">Transmembrane</keyword>
<sequence length="441" mass="46987">MNHDQQQKAEQLGLVSAPKKRSAIWLLTVTLAVVAIGAGSWALLPGDEGNNQVFKTDKVSRGNLAVTVTATGSVEPKDEVEVSSELSGIMAEVLVDYNDHVSKGQALARLDTTTLNATVVEKKSTLKSASASVAQAKAVLEEAQLDYQHYQKVWELSGGKHPSQQTLDSARIAVTKAEASVLVAEASVEKAQADLESAENDLVKATLVSPIDGIVLSKDVEPGQTIASSYSAPTLFLLARDLKDMELHVDIDEADIALIKTGQKASFTVDAWSKRKFHAEIIQIRLASTDSSTSSGVVSYETILKVNNNDLALLPSMTAVTDIAVKSAENVLTIASAALRYKPEVAAGDNDAGERAGKPGGIFSSLMPGPRRQSRKKTAGEENSVNDALQQRQATIWVLRNNQPQPVDVVTGISDGLRTEIISGDLQEGDEIIIDAVKVNA</sequence>
<feature type="coiled-coil region" evidence="4">
    <location>
        <begin position="126"/>
        <end position="153"/>
    </location>
</feature>
<dbReference type="InterPro" id="IPR006143">
    <property type="entry name" value="RND_pump_MFP"/>
</dbReference>
<dbReference type="Gene3D" id="6.20.50.140">
    <property type="match status" value="1"/>
</dbReference>
<dbReference type="SUPFAM" id="SSF111369">
    <property type="entry name" value="HlyD-like secretion proteins"/>
    <property type="match status" value="1"/>
</dbReference>
<dbReference type="NCBIfam" id="TIGR01730">
    <property type="entry name" value="RND_mfp"/>
    <property type="match status" value="1"/>
</dbReference>
<dbReference type="Gene3D" id="2.40.50.100">
    <property type="match status" value="1"/>
</dbReference>
<reference evidence="10 11" key="1">
    <citation type="submission" date="2020-12" db="EMBL/GenBank/DDBJ databases">
        <title>Novel Thalassolituus-related marine hydrocarbonoclastic bacteria mediated algae-derived hydrocarbons mineralization in twilight zone of the northern South China Sea.</title>
        <authorList>
            <person name="Dong C."/>
        </authorList>
    </citation>
    <scope>NUCLEOTIDE SEQUENCE [LARGE SCALE GENOMIC DNA]</scope>
    <source>
        <strain evidence="10 11">IMCC1826</strain>
    </source>
</reference>
<evidence type="ECO:0000313" key="10">
    <source>
        <dbReference type="EMBL" id="MCA6063361.1"/>
    </source>
</evidence>
<dbReference type="Pfam" id="PF25954">
    <property type="entry name" value="Beta-barrel_RND_2"/>
    <property type="match status" value="1"/>
</dbReference>
<feature type="transmembrane region" description="Helical" evidence="6">
    <location>
        <begin position="23"/>
        <end position="44"/>
    </location>
</feature>
<evidence type="ECO:0000256" key="5">
    <source>
        <dbReference type="SAM" id="MobiDB-lite"/>
    </source>
</evidence>
<proteinExistence type="inferred from homology"/>
<dbReference type="InterPro" id="IPR050465">
    <property type="entry name" value="UPF0194_transport"/>
</dbReference>
<gene>
    <name evidence="10" type="ORF">I9W95_07055</name>
</gene>
<evidence type="ECO:0000259" key="7">
    <source>
        <dbReference type="Pfam" id="PF25876"/>
    </source>
</evidence>
<dbReference type="InterPro" id="IPR058625">
    <property type="entry name" value="MdtA-like_BSH"/>
</dbReference>
<feature type="coiled-coil region" evidence="4">
    <location>
        <begin position="181"/>
        <end position="208"/>
    </location>
</feature>
<organism evidence="10 11">
    <name type="scientific">Thalassolituus marinus</name>
    <dbReference type="NCBI Taxonomy" id="671053"/>
    <lineage>
        <taxon>Bacteria</taxon>
        <taxon>Pseudomonadati</taxon>
        <taxon>Pseudomonadota</taxon>
        <taxon>Gammaproteobacteria</taxon>
        <taxon>Oceanospirillales</taxon>
        <taxon>Oceanospirillaceae</taxon>
        <taxon>Thalassolituus</taxon>
    </lineage>
</organism>
<comment type="subcellular location">
    <subcellularLocation>
        <location evidence="1">Cell envelope</location>
    </subcellularLocation>
</comment>
<dbReference type="Proteomes" id="UP000714380">
    <property type="component" value="Unassembled WGS sequence"/>
</dbReference>
<feature type="domain" description="Multidrug resistance protein MdtA-like alpha-helical hairpin" evidence="7">
    <location>
        <begin position="125"/>
        <end position="196"/>
    </location>
</feature>
<evidence type="ECO:0000256" key="3">
    <source>
        <dbReference type="ARBA" id="ARBA00023054"/>
    </source>
</evidence>
<dbReference type="Gene3D" id="2.40.30.170">
    <property type="match status" value="1"/>
</dbReference>
<keyword evidence="3 4" id="KW-0175">Coiled coil</keyword>
<dbReference type="Gene3D" id="1.10.287.470">
    <property type="entry name" value="Helix hairpin bin"/>
    <property type="match status" value="1"/>
</dbReference>
<protein>
    <submittedName>
        <fullName evidence="10">Efflux RND transporter periplasmic adaptor subunit</fullName>
    </submittedName>
</protein>
<comment type="similarity">
    <text evidence="2">Belongs to the membrane fusion protein (MFP) (TC 8.A.1) family.</text>
</comment>
<evidence type="ECO:0000256" key="2">
    <source>
        <dbReference type="ARBA" id="ARBA00009477"/>
    </source>
</evidence>
<feature type="domain" description="Multidrug resistance protein MdtA-like barrel-sandwich hybrid" evidence="8">
    <location>
        <begin position="79"/>
        <end position="233"/>
    </location>
</feature>
<feature type="domain" description="CusB-like beta-barrel" evidence="9">
    <location>
        <begin position="247"/>
        <end position="323"/>
    </location>
</feature>
<dbReference type="PANTHER" id="PTHR32347:SF14">
    <property type="entry name" value="EFFLUX SYSTEM COMPONENT YKNX-RELATED"/>
    <property type="match status" value="1"/>
</dbReference>
<evidence type="ECO:0000256" key="1">
    <source>
        <dbReference type="ARBA" id="ARBA00004196"/>
    </source>
</evidence>
<dbReference type="EMBL" id="JAEDAH010000035">
    <property type="protein sequence ID" value="MCA6063361.1"/>
    <property type="molecule type" value="Genomic_DNA"/>
</dbReference>
<dbReference type="InterPro" id="IPR058792">
    <property type="entry name" value="Beta-barrel_RND_2"/>
</dbReference>
<evidence type="ECO:0000259" key="9">
    <source>
        <dbReference type="Pfam" id="PF25954"/>
    </source>
</evidence>
<keyword evidence="6" id="KW-1133">Transmembrane helix</keyword>